<dbReference type="InterPro" id="IPR029051">
    <property type="entry name" value="DUF4352"/>
</dbReference>
<feature type="compositionally biased region" description="Polar residues" evidence="2">
    <location>
        <begin position="30"/>
        <end position="40"/>
    </location>
</feature>
<organism evidence="5 6">
    <name type="scientific">Thermalbibacter longus</name>
    <dbReference type="NCBI Taxonomy" id="2951981"/>
    <lineage>
        <taxon>Bacteria</taxon>
        <taxon>Pseudomonadati</taxon>
        <taxon>Thermomicrobiota</taxon>
        <taxon>Thermomicrobia</taxon>
        <taxon>Thermomicrobiales</taxon>
        <taxon>Thermomicrobiaceae</taxon>
        <taxon>Thermalbibacter</taxon>
    </lineage>
</organism>
<feature type="signal peptide" evidence="3">
    <location>
        <begin position="1"/>
        <end position="25"/>
    </location>
</feature>
<sequence length="205" mass="21710">MKWLMTAFRGVLATCVMISVVVLTAGCETTSSQPAVTPSGGTSGAVRPTSTPTVAASPTKPWGTSKEDVHVPLAEGQTAEVTSGDQTYRVTLVKIVDGATSSNMFQAPAEGKKYLLFQVIVENAGTSALHLIGSEWALRDKNNFDYDPVFAPVGFTEGEALAGEVGPGGKQQGIVVFEIPQDAQPLFLKFDPNMFTSGEIYFDAE</sequence>
<keyword evidence="6" id="KW-1185">Reference proteome</keyword>
<dbReference type="Pfam" id="PF11611">
    <property type="entry name" value="DUF4352"/>
    <property type="match status" value="1"/>
</dbReference>
<proteinExistence type="predicted"/>
<gene>
    <name evidence="5" type="ORF">NET02_03150</name>
</gene>
<keyword evidence="1 3" id="KW-0732">Signal</keyword>
<comment type="caution">
    <text evidence="5">The sequence shown here is derived from an EMBL/GenBank/DDBJ whole genome shotgun (WGS) entry which is preliminary data.</text>
</comment>
<feature type="chain" id="PRO_5041448900" evidence="3">
    <location>
        <begin position="26"/>
        <end position="205"/>
    </location>
</feature>
<accession>A0AA41WAZ6</accession>
<dbReference type="InterPro" id="IPR029050">
    <property type="entry name" value="Immunoprotect_excell_Ig-like"/>
</dbReference>
<feature type="compositionally biased region" description="Low complexity" evidence="2">
    <location>
        <begin position="48"/>
        <end position="61"/>
    </location>
</feature>
<protein>
    <submittedName>
        <fullName evidence="5">DUF4352 domain-containing protein</fullName>
    </submittedName>
</protein>
<dbReference type="Proteomes" id="UP001165306">
    <property type="component" value="Unassembled WGS sequence"/>
</dbReference>
<dbReference type="PROSITE" id="PS51257">
    <property type="entry name" value="PROKAR_LIPOPROTEIN"/>
    <property type="match status" value="1"/>
</dbReference>
<evidence type="ECO:0000256" key="2">
    <source>
        <dbReference type="SAM" id="MobiDB-lite"/>
    </source>
</evidence>
<reference evidence="5" key="1">
    <citation type="submission" date="2022-06" db="EMBL/GenBank/DDBJ databases">
        <title>CFH 74404 Thermomicrobiaceae sp.</title>
        <authorList>
            <person name="Ming H."/>
            <person name="Li W.-J."/>
            <person name="Zhao Z."/>
        </authorList>
    </citation>
    <scope>NUCLEOTIDE SEQUENCE</scope>
    <source>
        <strain evidence="5">CFH 74404</strain>
    </source>
</reference>
<feature type="region of interest" description="Disordered" evidence="2">
    <location>
        <begin position="30"/>
        <end position="65"/>
    </location>
</feature>
<evidence type="ECO:0000313" key="6">
    <source>
        <dbReference type="Proteomes" id="UP001165306"/>
    </source>
</evidence>
<dbReference type="RefSeq" id="WP_284055917.1">
    <property type="nucleotide sequence ID" value="NZ_JAMSLR010000002.1"/>
</dbReference>
<dbReference type="EMBL" id="JAMSLR010000002">
    <property type="protein sequence ID" value="MCM8748132.1"/>
    <property type="molecule type" value="Genomic_DNA"/>
</dbReference>
<feature type="domain" description="DUF4352" evidence="4">
    <location>
        <begin position="80"/>
        <end position="199"/>
    </location>
</feature>
<dbReference type="Gene3D" id="2.60.40.1240">
    <property type="match status" value="1"/>
</dbReference>
<name>A0AA41WAZ6_9BACT</name>
<evidence type="ECO:0000256" key="3">
    <source>
        <dbReference type="SAM" id="SignalP"/>
    </source>
</evidence>
<evidence type="ECO:0000256" key="1">
    <source>
        <dbReference type="ARBA" id="ARBA00022729"/>
    </source>
</evidence>
<dbReference type="AlphaFoldDB" id="A0AA41WAZ6"/>
<evidence type="ECO:0000313" key="5">
    <source>
        <dbReference type="EMBL" id="MCM8748132.1"/>
    </source>
</evidence>
<evidence type="ECO:0000259" key="4">
    <source>
        <dbReference type="Pfam" id="PF11611"/>
    </source>
</evidence>